<dbReference type="Proteomes" id="UP000812440">
    <property type="component" value="Chromosome 5"/>
</dbReference>
<sequence>MANCSHCKCPRNCRSLTMGLKLEPRGPVRRESQRPHTFWRPWIYRSHKPKPYACSLRENPRVPQKPAEYNHPVR</sequence>
<protein>
    <submittedName>
        <fullName evidence="2">Uncharacterized protein</fullName>
    </submittedName>
</protein>
<organism evidence="2 3">
    <name type="scientific">Hymenochirus boettgeri</name>
    <name type="common">Congo dwarf clawed frog</name>
    <dbReference type="NCBI Taxonomy" id="247094"/>
    <lineage>
        <taxon>Eukaryota</taxon>
        <taxon>Metazoa</taxon>
        <taxon>Chordata</taxon>
        <taxon>Craniata</taxon>
        <taxon>Vertebrata</taxon>
        <taxon>Euteleostomi</taxon>
        <taxon>Amphibia</taxon>
        <taxon>Batrachia</taxon>
        <taxon>Anura</taxon>
        <taxon>Pipoidea</taxon>
        <taxon>Pipidae</taxon>
        <taxon>Pipinae</taxon>
        <taxon>Hymenochirus</taxon>
    </lineage>
</organism>
<evidence type="ECO:0000313" key="2">
    <source>
        <dbReference type="EMBL" id="KAG8444822.1"/>
    </source>
</evidence>
<dbReference type="AlphaFoldDB" id="A0A8T2JKK8"/>
<reference evidence="2" key="1">
    <citation type="thesis" date="2020" institute="ProQuest LLC" country="789 East Eisenhower Parkway, Ann Arbor, MI, USA">
        <title>Comparative Genomics and Chromosome Evolution.</title>
        <authorList>
            <person name="Mudd A.B."/>
        </authorList>
    </citation>
    <scope>NUCLEOTIDE SEQUENCE</scope>
    <source>
        <strain evidence="2">Female2</strain>
        <tissue evidence="2">Blood</tissue>
    </source>
</reference>
<gene>
    <name evidence="2" type="ORF">GDO86_009832</name>
</gene>
<evidence type="ECO:0000313" key="3">
    <source>
        <dbReference type="Proteomes" id="UP000812440"/>
    </source>
</evidence>
<dbReference type="EMBL" id="JAACNH010000004">
    <property type="protein sequence ID" value="KAG8444822.1"/>
    <property type="molecule type" value="Genomic_DNA"/>
</dbReference>
<comment type="caution">
    <text evidence="2">The sequence shown here is derived from an EMBL/GenBank/DDBJ whole genome shotgun (WGS) entry which is preliminary data.</text>
</comment>
<proteinExistence type="predicted"/>
<accession>A0A8T2JKK8</accession>
<feature type="region of interest" description="Disordered" evidence="1">
    <location>
        <begin position="55"/>
        <end position="74"/>
    </location>
</feature>
<keyword evidence="3" id="KW-1185">Reference proteome</keyword>
<evidence type="ECO:0000256" key="1">
    <source>
        <dbReference type="SAM" id="MobiDB-lite"/>
    </source>
</evidence>
<name>A0A8T2JKK8_9PIPI</name>